<dbReference type="AlphaFoldDB" id="A0AAD8I1S2"/>
<evidence type="ECO:0000313" key="2">
    <source>
        <dbReference type="Proteomes" id="UP001237642"/>
    </source>
</evidence>
<evidence type="ECO:0000313" key="1">
    <source>
        <dbReference type="EMBL" id="KAK1376931.1"/>
    </source>
</evidence>
<dbReference type="Proteomes" id="UP001237642">
    <property type="component" value="Unassembled WGS sequence"/>
</dbReference>
<sequence length="217" mass="24733">MSSIVHTSSPLSCFIHITKHNLSSTPSQYDTCTRTKRCLIVKATEKSKSKADAKPRSQEDDYHATLKALNSKGRTPRKSLGEFEVAEKLEYNSPLPRPCDEANLVGQAPGYFLAWPRKLVSTKLETPPKIMKKKTNKHDVAHKKLEDKQKEKTLESIVDVPSRQLSYPLPEDICHDGVLEFVRLAVLFDRVSDIEVDMSGLYWNVGPWHEHIERHML</sequence>
<comment type="caution">
    <text evidence="1">The sequence shown here is derived from an EMBL/GenBank/DDBJ whole genome shotgun (WGS) entry which is preliminary data.</text>
</comment>
<protein>
    <submittedName>
        <fullName evidence="1">Uncharacterized protein</fullName>
    </submittedName>
</protein>
<proteinExistence type="predicted"/>
<keyword evidence="2" id="KW-1185">Reference proteome</keyword>
<dbReference type="EMBL" id="JAUIZM010000007">
    <property type="protein sequence ID" value="KAK1376931.1"/>
    <property type="molecule type" value="Genomic_DNA"/>
</dbReference>
<organism evidence="1 2">
    <name type="scientific">Heracleum sosnowskyi</name>
    <dbReference type="NCBI Taxonomy" id="360622"/>
    <lineage>
        <taxon>Eukaryota</taxon>
        <taxon>Viridiplantae</taxon>
        <taxon>Streptophyta</taxon>
        <taxon>Embryophyta</taxon>
        <taxon>Tracheophyta</taxon>
        <taxon>Spermatophyta</taxon>
        <taxon>Magnoliopsida</taxon>
        <taxon>eudicotyledons</taxon>
        <taxon>Gunneridae</taxon>
        <taxon>Pentapetalae</taxon>
        <taxon>asterids</taxon>
        <taxon>campanulids</taxon>
        <taxon>Apiales</taxon>
        <taxon>Apiaceae</taxon>
        <taxon>Apioideae</taxon>
        <taxon>apioid superclade</taxon>
        <taxon>Tordylieae</taxon>
        <taxon>Tordyliinae</taxon>
        <taxon>Heracleum</taxon>
    </lineage>
</organism>
<accession>A0AAD8I1S2</accession>
<reference evidence="1" key="1">
    <citation type="submission" date="2023-02" db="EMBL/GenBank/DDBJ databases">
        <title>Genome of toxic invasive species Heracleum sosnowskyi carries increased number of genes despite the absence of recent whole-genome duplications.</title>
        <authorList>
            <person name="Schelkunov M."/>
            <person name="Shtratnikova V."/>
            <person name="Makarenko M."/>
            <person name="Klepikova A."/>
            <person name="Omelchenko D."/>
            <person name="Novikova G."/>
            <person name="Obukhova E."/>
            <person name="Bogdanov V."/>
            <person name="Penin A."/>
            <person name="Logacheva M."/>
        </authorList>
    </citation>
    <scope>NUCLEOTIDE SEQUENCE</scope>
    <source>
        <strain evidence="1">Hsosn_3</strain>
        <tissue evidence="1">Leaf</tissue>
    </source>
</reference>
<reference evidence="1" key="2">
    <citation type="submission" date="2023-05" db="EMBL/GenBank/DDBJ databases">
        <authorList>
            <person name="Schelkunov M.I."/>
        </authorList>
    </citation>
    <scope>NUCLEOTIDE SEQUENCE</scope>
    <source>
        <strain evidence="1">Hsosn_3</strain>
        <tissue evidence="1">Leaf</tissue>
    </source>
</reference>
<name>A0AAD8I1S2_9APIA</name>
<gene>
    <name evidence="1" type="ORF">POM88_033124</name>
</gene>